<reference evidence="1" key="1">
    <citation type="submission" date="2020-08" db="EMBL/GenBank/DDBJ databases">
        <title>Multicomponent nature underlies the extraordinary mechanical properties of spider dragline silk.</title>
        <authorList>
            <person name="Kono N."/>
            <person name="Nakamura H."/>
            <person name="Mori M."/>
            <person name="Yoshida Y."/>
            <person name="Ohtoshi R."/>
            <person name="Malay A.D."/>
            <person name="Moran D.A.P."/>
            <person name="Tomita M."/>
            <person name="Numata K."/>
            <person name="Arakawa K."/>
        </authorList>
    </citation>
    <scope>NUCLEOTIDE SEQUENCE</scope>
</reference>
<name>A0A8X6Y4K5_9ARAC</name>
<evidence type="ECO:0000313" key="2">
    <source>
        <dbReference type="Proteomes" id="UP000886998"/>
    </source>
</evidence>
<comment type="caution">
    <text evidence="1">The sequence shown here is derived from an EMBL/GenBank/DDBJ whole genome shotgun (WGS) entry which is preliminary data.</text>
</comment>
<accession>A0A8X6Y4K5</accession>
<protein>
    <submittedName>
        <fullName evidence="1">Uncharacterized protein</fullName>
    </submittedName>
</protein>
<proteinExistence type="predicted"/>
<dbReference type="AlphaFoldDB" id="A0A8X6Y4K5"/>
<dbReference type="OrthoDB" id="6452480at2759"/>
<keyword evidence="2" id="KW-1185">Reference proteome</keyword>
<organism evidence="1 2">
    <name type="scientific">Trichonephila inaurata madagascariensis</name>
    <dbReference type="NCBI Taxonomy" id="2747483"/>
    <lineage>
        <taxon>Eukaryota</taxon>
        <taxon>Metazoa</taxon>
        <taxon>Ecdysozoa</taxon>
        <taxon>Arthropoda</taxon>
        <taxon>Chelicerata</taxon>
        <taxon>Arachnida</taxon>
        <taxon>Araneae</taxon>
        <taxon>Araneomorphae</taxon>
        <taxon>Entelegynae</taxon>
        <taxon>Araneoidea</taxon>
        <taxon>Nephilidae</taxon>
        <taxon>Trichonephila</taxon>
        <taxon>Trichonephila inaurata</taxon>
    </lineage>
</organism>
<evidence type="ECO:0000313" key="1">
    <source>
        <dbReference type="EMBL" id="GFY64078.1"/>
    </source>
</evidence>
<gene>
    <name evidence="1" type="primary">NCL1_45747</name>
    <name evidence="1" type="ORF">TNIN_374251</name>
</gene>
<sequence>MLWLDTLRRNIPRNWEEILPDERFSFFDGNYMGIRSYFPKLRGTEMRKQCIRFALEGGPVHQYDLYSCLYLLNSDELNSMTTLLETPELYKLFKCFLQWPFQIIFLDIANYFKKNISEDLFYVVVTFISTMKIGLGFQDHMYIEIFKPFWNFFPTKYKDRVKKKVELYALATYVLESSKDYDVEKYRELYFSDSTLE</sequence>
<dbReference type="Proteomes" id="UP000886998">
    <property type="component" value="Unassembled WGS sequence"/>
</dbReference>
<dbReference type="EMBL" id="BMAV01015064">
    <property type="protein sequence ID" value="GFY64078.1"/>
    <property type="molecule type" value="Genomic_DNA"/>
</dbReference>